<feature type="compositionally biased region" description="Low complexity" evidence="1">
    <location>
        <begin position="71"/>
        <end position="87"/>
    </location>
</feature>
<feature type="compositionally biased region" description="Pro residues" evidence="1">
    <location>
        <begin position="206"/>
        <end position="219"/>
    </location>
</feature>
<sequence>MIRSIILLASAAIIAPGAALAQGVSDFRLPPSGPETPVIDPTRQGPVAQDVPESQPQAERATPSPTPAPRAPVVTVPTSAPVVQPAPRATQNPRAEPRPTPAATRPASASDGSGPATPAATDTPAPASAPTTSPTTQAPAAAPIIQPLPAPAEPTAAVADEGMPAWVLWLAGIVVLIAGAGLLVWRNSRQGMPVVRKVAPIERPQLPPEPIATPEPTPEPVVEASPEPAAPVPVTPAAGLSLQLEPLRFGLTLMNATLPYRLTLSNGDAVPMHGLRVTVDMISAHASLSREEQLSGPAAGTAPAHRVEQIDAGASHELKGELRLPFPQIVPIRQGNVTLMLPLVRFRVESDAGEVATKVFVVGQSGAGAEAGAGLQPFRLDQGPRNFTQVAQRAFA</sequence>
<dbReference type="Proteomes" id="UP000469430">
    <property type="component" value="Unassembled WGS sequence"/>
</dbReference>
<protein>
    <submittedName>
        <fullName evidence="4">Uncharacterized protein</fullName>
    </submittedName>
</protein>
<dbReference type="OrthoDB" id="7499632at2"/>
<feature type="chain" id="PRO_5026001808" evidence="3">
    <location>
        <begin position="22"/>
        <end position="396"/>
    </location>
</feature>
<evidence type="ECO:0000256" key="3">
    <source>
        <dbReference type="SAM" id="SignalP"/>
    </source>
</evidence>
<name>A0A6I4TQR4_9SPHN</name>
<reference evidence="4 5" key="1">
    <citation type="submission" date="2019-12" db="EMBL/GenBank/DDBJ databases">
        <title>Genomic-based taxomic classification of the family Erythrobacteraceae.</title>
        <authorList>
            <person name="Xu L."/>
        </authorList>
    </citation>
    <scope>NUCLEOTIDE SEQUENCE [LARGE SCALE GENOMIC DNA]</scope>
    <source>
        <strain evidence="4 5">S36</strain>
    </source>
</reference>
<keyword evidence="2" id="KW-1133">Transmembrane helix</keyword>
<feature type="transmembrane region" description="Helical" evidence="2">
    <location>
        <begin position="166"/>
        <end position="185"/>
    </location>
</feature>
<feature type="compositionally biased region" description="Low complexity" evidence="1">
    <location>
        <begin position="101"/>
        <end position="138"/>
    </location>
</feature>
<organism evidence="4 5">
    <name type="scientific">Croceibacterium xixiisoli</name>
    <dbReference type="NCBI Taxonomy" id="1476466"/>
    <lineage>
        <taxon>Bacteria</taxon>
        <taxon>Pseudomonadati</taxon>
        <taxon>Pseudomonadota</taxon>
        <taxon>Alphaproteobacteria</taxon>
        <taxon>Sphingomonadales</taxon>
        <taxon>Erythrobacteraceae</taxon>
        <taxon>Croceibacterium</taxon>
    </lineage>
</organism>
<proteinExistence type="predicted"/>
<feature type="region of interest" description="Disordered" evidence="1">
    <location>
        <begin position="31"/>
        <end position="138"/>
    </location>
</feature>
<dbReference type="EMBL" id="WTYJ01000001">
    <property type="protein sequence ID" value="MXO98226.1"/>
    <property type="molecule type" value="Genomic_DNA"/>
</dbReference>
<keyword evidence="2" id="KW-0472">Membrane</keyword>
<gene>
    <name evidence="4" type="ORF">GRI97_04400</name>
</gene>
<evidence type="ECO:0000313" key="4">
    <source>
        <dbReference type="EMBL" id="MXO98226.1"/>
    </source>
</evidence>
<keyword evidence="5" id="KW-1185">Reference proteome</keyword>
<evidence type="ECO:0000256" key="1">
    <source>
        <dbReference type="SAM" id="MobiDB-lite"/>
    </source>
</evidence>
<dbReference type="AlphaFoldDB" id="A0A6I4TQR4"/>
<evidence type="ECO:0000256" key="2">
    <source>
        <dbReference type="SAM" id="Phobius"/>
    </source>
</evidence>
<feature type="signal peptide" evidence="3">
    <location>
        <begin position="1"/>
        <end position="21"/>
    </location>
</feature>
<feature type="region of interest" description="Disordered" evidence="1">
    <location>
        <begin position="206"/>
        <end position="230"/>
    </location>
</feature>
<accession>A0A6I4TQR4</accession>
<comment type="caution">
    <text evidence="4">The sequence shown here is derived from an EMBL/GenBank/DDBJ whole genome shotgun (WGS) entry which is preliminary data.</text>
</comment>
<evidence type="ECO:0000313" key="5">
    <source>
        <dbReference type="Proteomes" id="UP000469430"/>
    </source>
</evidence>
<keyword evidence="3" id="KW-0732">Signal</keyword>
<keyword evidence="2" id="KW-0812">Transmembrane</keyword>
<dbReference type="RefSeq" id="WP_161389886.1">
    <property type="nucleotide sequence ID" value="NZ_JBHSCP010000001.1"/>
</dbReference>